<evidence type="ECO:0000313" key="3">
    <source>
        <dbReference type="Proteomes" id="UP000234323"/>
    </source>
</evidence>
<organism evidence="2 3">
    <name type="scientific">Rhizophagus irregularis</name>
    <dbReference type="NCBI Taxonomy" id="588596"/>
    <lineage>
        <taxon>Eukaryota</taxon>
        <taxon>Fungi</taxon>
        <taxon>Fungi incertae sedis</taxon>
        <taxon>Mucoromycota</taxon>
        <taxon>Glomeromycotina</taxon>
        <taxon>Glomeromycetes</taxon>
        <taxon>Glomerales</taxon>
        <taxon>Glomeraceae</taxon>
        <taxon>Rhizophagus</taxon>
    </lineage>
</organism>
<feature type="compositionally biased region" description="Basic and acidic residues" evidence="1">
    <location>
        <begin position="198"/>
        <end position="210"/>
    </location>
</feature>
<feature type="region of interest" description="Disordered" evidence="1">
    <location>
        <begin position="146"/>
        <end position="210"/>
    </location>
</feature>
<evidence type="ECO:0000313" key="2">
    <source>
        <dbReference type="EMBL" id="PKY57379.1"/>
    </source>
</evidence>
<keyword evidence="3" id="KW-1185">Reference proteome</keyword>
<sequence length="210" mass="23840">MEHLLKIYFAVLTKKIIKDDAELRRGVGLLKDRVKVDDSPDTIIIAELRNENAEIKVKNDELKDKNVEISDLIRKFAEIEAEKSELKARIAGLLKQAVEESKRRDVENAELKARIEELEISKADSSAENVRRDDAIAELKTEVVKLKDNNEESKRQTQDNSPEVFVNIPSSNTGQCDKGRSLERTQAIFPPSCVSDQKPLEDREIDKATQ</sequence>
<dbReference type="VEuPathDB" id="FungiDB:RhiirA1_478461"/>
<dbReference type="VEuPathDB" id="FungiDB:FUN_025646"/>
<evidence type="ECO:0000256" key="1">
    <source>
        <dbReference type="SAM" id="MobiDB-lite"/>
    </source>
</evidence>
<comment type="caution">
    <text evidence="2">The sequence shown here is derived from an EMBL/GenBank/DDBJ whole genome shotgun (WGS) entry which is preliminary data.</text>
</comment>
<feature type="compositionally biased region" description="Basic and acidic residues" evidence="1">
    <location>
        <begin position="146"/>
        <end position="157"/>
    </location>
</feature>
<gene>
    <name evidence="2" type="ORF">RhiirA4_549631</name>
</gene>
<reference evidence="2 3" key="1">
    <citation type="submission" date="2015-10" db="EMBL/GenBank/DDBJ databases">
        <title>Genome analyses suggest a sexual origin of heterokaryosis in a supposedly ancient asexual fungus.</title>
        <authorList>
            <person name="Ropars J."/>
            <person name="Sedzielewska K."/>
            <person name="Noel J."/>
            <person name="Charron P."/>
            <person name="Farinelli L."/>
            <person name="Marton T."/>
            <person name="Kruger M."/>
            <person name="Pelin A."/>
            <person name="Brachmann A."/>
            <person name="Corradi N."/>
        </authorList>
    </citation>
    <scope>NUCLEOTIDE SEQUENCE [LARGE SCALE GENOMIC DNA]</scope>
    <source>
        <strain evidence="2 3">A4</strain>
    </source>
</reference>
<dbReference type="AlphaFoldDB" id="A0A2I1HET7"/>
<dbReference type="EMBL" id="LLXI01002530">
    <property type="protein sequence ID" value="PKY57379.1"/>
    <property type="molecule type" value="Genomic_DNA"/>
</dbReference>
<proteinExistence type="predicted"/>
<dbReference type="VEuPathDB" id="FungiDB:RhiirFUN_009861"/>
<accession>A0A2I1HET7</accession>
<dbReference type="Proteomes" id="UP000234323">
    <property type="component" value="Unassembled WGS sequence"/>
</dbReference>
<name>A0A2I1HET7_9GLOM</name>
<protein>
    <submittedName>
        <fullName evidence="2">Uncharacterized protein</fullName>
    </submittedName>
</protein>